<dbReference type="HOGENOM" id="CLU_1261905_0_0_1"/>
<dbReference type="Gene3D" id="1.10.510.10">
    <property type="entry name" value="Transferase(Phosphotransferase) domain 1"/>
    <property type="match status" value="1"/>
</dbReference>
<dbReference type="AlphaFoldDB" id="A0A0A2L4S2"/>
<keyword evidence="3" id="KW-1185">Reference proteome</keyword>
<organism evidence="2 3">
    <name type="scientific">Penicillium italicum</name>
    <name type="common">Blue mold</name>
    <dbReference type="NCBI Taxonomy" id="40296"/>
    <lineage>
        <taxon>Eukaryota</taxon>
        <taxon>Fungi</taxon>
        <taxon>Dikarya</taxon>
        <taxon>Ascomycota</taxon>
        <taxon>Pezizomycotina</taxon>
        <taxon>Eurotiomycetes</taxon>
        <taxon>Eurotiomycetidae</taxon>
        <taxon>Eurotiales</taxon>
        <taxon>Aspergillaceae</taxon>
        <taxon>Penicillium</taxon>
    </lineage>
</organism>
<comment type="caution">
    <text evidence="2">The sequence shown here is derived from an EMBL/GenBank/DDBJ whole genome shotgun (WGS) entry which is preliminary data.</text>
</comment>
<dbReference type="PROSITE" id="PS50011">
    <property type="entry name" value="PROTEIN_KINASE_DOM"/>
    <property type="match status" value="1"/>
</dbReference>
<proteinExistence type="predicted"/>
<dbReference type="STRING" id="40296.A0A0A2L4S2"/>
<evidence type="ECO:0000313" key="3">
    <source>
        <dbReference type="Proteomes" id="UP000030104"/>
    </source>
</evidence>
<accession>A0A0A2L4S2</accession>
<dbReference type="PhylomeDB" id="A0A0A2L4S2"/>
<feature type="domain" description="Protein kinase" evidence="1">
    <location>
        <begin position="1"/>
        <end position="189"/>
    </location>
</feature>
<sequence length="219" mass="25041">MDLNPRIILIFQETQNGQTHYIWKLSGQDGEAAKGFNSFDGDEPIISRRGEGTYLAPESISSTPGMTSKSDVWSLGCVISVVFAYLEGGSAGIEHYGLTRLEHRVSDGYDRFFVRGKVFTSTNVNPAVKSQHTHLIDKARQRNRQEGDAVEFMLRYLEKRVFEVTQSKRDNAMEVEKRLLGTFRKYETLKRTRDEDRVGARGMPFWPNARDATRHLRYG</sequence>
<dbReference type="InterPro" id="IPR000719">
    <property type="entry name" value="Prot_kinase_dom"/>
</dbReference>
<dbReference type="EMBL" id="JQGA01000518">
    <property type="protein sequence ID" value="KGO75107.1"/>
    <property type="molecule type" value="Genomic_DNA"/>
</dbReference>
<reference evidence="2 3" key="1">
    <citation type="journal article" date="2015" name="Mol. Plant Microbe Interact.">
        <title>Genome, transcriptome, and functional analyses of Penicillium expansum provide new insights into secondary metabolism and pathogenicity.</title>
        <authorList>
            <person name="Ballester A.R."/>
            <person name="Marcet-Houben M."/>
            <person name="Levin E."/>
            <person name="Sela N."/>
            <person name="Selma-Lazaro C."/>
            <person name="Carmona L."/>
            <person name="Wisniewski M."/>
            <person name="Droby S."/>
            <person name="Gonzalez-Candelas L."/>
            <person name="Gabaldon T."/>
        </authorList>
    </citation>
    <scope>NUCLEOTIDE SEQUENCE [LARGE SCALE GENOMIC DNA]</scope>
    <source>
        <strain evidence="2 3">PHI-1</strain>
    </source>
</reference>
<dbReference type="Proteomes" id="UP000030104">
    <property type="component" value="Unassembled WGS sequence"/>
</dbReference>
<dbReference type="OrthoDB" id="5986190at2759"/>
<name>A0A0A2L4S2_PENIT</name>
<dbReference type="GO" id="GO:0005524">
    <property type="term" value="F:ATP binding"/>
    <property type="evidence" value="ECO:0007669"/>
    <property type="project" value="InterPro"/>
</dbReference>
<evidence type="ECO:0000313" key="2">
    <source>
        <dbReference type="EMBL" id="KGO75107.1"/>
    </source>
</evidence>
<dbReference type="SUPFAM" id="SSF56112">
    <property type="entry name" value="Protein kinase-like (PK-like)"/>
    <property type="match status" value="1"/>
</dbReference>
<protein>
    <recommendedName>
        <fullName evidence="1">Protein kinase domain-containing protein</fullName>
    </recommendedName>
</protein>
<gene>
    <name evidence="2" type="ORF">PITC_069770</name>
</gene>
<evidence type="ECO:0000259" key="1">
    <source>
        <dbReference type="PROSITE" id="PS50011"/>
    </source>
</evidence>
<dbReference type="InterPro" id="IPR011009">
    <property type="entry name" value="Kinase-like_dom_sf"/>
</dbReference>
<dbReference type="GO" id="GO:0004672">
    <property type="term" value="F:protein kinase activity"/>
    <property type="evidence" value="ECO:0007669"/>
    <property type="project" value="InterPro"/>
</dbReference>